<name>A0ABV1D5Q3_9FIRM</name>
<dbReference type="EMBL" id="JBBMFM010000039">
    <property type="protein sequence ID" value="MEQ2425706.1"/>
    <property type="molecule type" value="Genomic_DNA"/>
</dbReference>
<dbReference type="CDD" id="cd05233">
    <property type="entry name" value="SDR_c"/>
    <property type="match status" value="1"/>
</dbReference>
<organism evidence="4 5">
    <name type="scientific">Enterocloster hominis</name>
    <name type="common">ex Hitch et al. 2024</name>
    <dbReference type="NCBI Taxonomy" id="1917870"/>
    <lineage>
        <taxon>Bacteria</taxon>
        <taxon>Bacillati</taxon>
        <taxon>Bacillota</taxon>
        <taxon>Clostridia</taxon>
        <taxon>Lachnospirales</taxon>
        <taxon>Lachnospiraceae</taxon>
        <taxon>Enterocloster</taxon>
    </lineage>
</organism>
<dbReference type="PANTHER" id="PTHR43639">
    <property type="entry name" value="OXIDOREDUCTASE, SHORT-CHAIN DEHYDROGENASE/REDUCTASE FAMILY (AFU_ORTHOLOGUE AFUA_5G02870)"/>
    <property type="match status" value="1"/>
</dbReference>
<dbReference type="Gene3D" id="3.40.50.720">
    <property type="entry name" value="NAD(P)-binding Rossmann-like Domain"/>
    <property type="match status" value="1"/>
</dbReference>
<dbReference type="PRINTS" id="PR00080">
    <property type="entry name" value="SDRFAMILY"/>
</dbReference>
<dbReference type="PANTHER" id="PTHR43639:SF1">
    <property type="entry name" value="SHORT-CHAIN DEHYDROGENASE_REDUCTASE FAMILY PROTEIN"/>
    <property type="match status" value="1"/>
</dbReference>
<dbReference type="SUPFAM" id="SSF51735">
    <property type="entry name" value="NAD(P)-binding Rossmann-fold domains"/>
    <property type="match status" value="1"/>
</dbReference>
<gene>
    <name evidence="4" type="ORF">WMQ36_12020</name>
</gene>
<comment type="caution">
    <text evidence="4">The sequence shown here is derived from an EMBL/GenBank/DDBJ whole genome shotgun (WGS) entry which is preliminary data.</text>
</comment>
<dbReference type="EC" id="1.-.-.-" evidence="4"/>
<dbReference type="InterPro" id="IPR036291">
    <property type="entry name" value="NAD(P)-bd_dom_sf"/>
</dbReference>
<comment type="similarity">
    <text evidence="1 3">Belongs to the short-chain dehydrogenases/reductases (SDR) family.</text>
</comment>
<reference evidence="4 5" key="1">
    <citation type="submission" date="2024-03" db="EMBL/GenBank/DDBJ databases">
        <title>Human intestinal bacterial collection.</title>
        <authorList>
            <person name="Pauvert C."/>
            <person name="Hitch T.C.A."/>
            <person name="Clavel T."/>
        </authorList>
    </citation>
    <scope>NUCLEOTIDE SEQUENCE [LARGE SCALE GENOMIC DNA]</scope>
    <source>
        <strain evidence="4 5">CLA-SR-H021</strain>
    </source>
</reference>
<sequence>MFDLKGKTALVTGGAKGIGEGISMELARCGANVIVNYHTSSDGKAICEKLNSLGAKCIAVQADVTDKAQVDSMIAQGMDAFGGIDILVNNAAYQCNIPFDEYDDQHLSRIFHTNLYGYILCMQGVLPYMKEKRYGKIINISSVHAKRPTNFDPGYSMTKGAIKMLTRESALELADYHINVNSVEYGYVDIGVKSGKPRDVVDSGLADEERLFPFSKLSLANRINEPKDAAHVVAFLASDEAEMIHGTAIRADSGTILA</sequence>
<evidence type="ECO:0000256" key="3">
    <source>
        <dbReference type="RuleBase" id="RU000363"/>
    </source>
</evidence>
<evidence type="ECO:0000313" key="5">
    <source>
        <dbReference type="Proteomes" id="UP001454086"/>
    </source>
</evidence>
<dbReference type="RefSeq" id="WP_008726008.1">
    <property type="nucleotide sequence ID" value="NZ_JBBMFM010000039.1"/>
</dbReference>
<dbReference type="GO" id="GO:0016491">
    <property type="term" value="F:oxidoreductase activity"/>
    <property type="evidence" value="ECO:0007669"/>
    <property type="project" value="UniProtKB-KW"/>
</dbReference>
<accession>A0ABV1D5Q3</accession>
<evidence type="ECO:0000256" key="1">
    <source>
        <dbReference type="ARBA" id="ARBA00006484"/>
    </source>
</evidence>
<dbReference type="InterPro" id="IPR002347">
    <property type="entry name" value="SDR_fam"/>
</dbReference>
<evidence type="ECO:0000313" key="4">
    <source>
        <dbReference type="EMBL" id="MEQ2425706.1"/>
    </source>
</evidence>
<proteinExistence type="inferred from homology"/>
<keyword evidence="2 4" id="KW-0560">Oxidoreductase</keyword>
<dbReference type="PRINTS" id="PR00081">
    <property type="entry name" value="GDHRDH"/>
</dbReference>
<dbReference type="Proteomes" id="UP001454086">
    <property type="component" value="Unassembled WGS sequence"/>
</dbReference>
<evidence type="ECO:0000256" key="2">
    <source>
        <dbReference type="ARBA" id="ARBA00023002"/>
    </source>
</evidence>
<keyword evidence="5" id="KW-1185">Reference proteome</keyword>
<dbReference type="Pfam" id="PF00106">
    <property type="entry name" value="adh_short"/>
    <property type="match status" value="1"/>
</dbReference>
<protein>
    <submittedName>
        <fullName evidence="4">SDR family oxidoreductase</fullName>
        <ecNumber evidence="4">1.-.-.-</ecNumber>
    </submittedName>
</protein>